<dbReference type="EMBL" id="JAAVNE010000052">
    <property type="protein sequence ID" value="NKC33708.1"/>
    <property type="molecule type" value="Genomic_DNA"/>
</dbReference>
<evidence type="ECO:0000256" key="8">
    <source>
        <dbReference type="PROSITE-ProRule" id="PRU00278"/>
    </source>
</evidence>
<name>A0ABX1E9S8_9PROT</name>
<feature type="region of interest" description="Disordered" evidence="9">
    <location>
        <begin position="268"/>
        <end position="297"/>
    </location>
</feature>
<comment type="catalytic activity">
    <reaction evidence="1">
        <text>[protein]-peptidylproline (omega=180) = [protein]-peptidylproline (omega=0)</text>
        <dbReference type="Rhea" id="RHEA:16237"/>
        <dbReference type="Rhea" id="RHEA-COMP:10747"/>
        <dbReference type="Rhea" id="RHEA-COMP:10748"/>
        <dbReference type="ChEBI" id="CHEBI:83833"/>
        <dbReference type="ChEBI" id="CHEBI:83834"/>
        <dbReference type="EC" id="5.2.1.8"/>
    </reaction>
</comment>
<dbReference type="Proteomes" id="UP000787635">
    <property type="component" value="Unassembled WGS sequence"/>
</dbReference>
<protein>
    <recommendedName>
        <fullName evidence="4">Parvulin-like PPIase</fullName>
        <ecNumber evidence="3">5.2.1.8</ecNumber>
    </recommendedName>
    <alternativeName>
        <fullName evidence="6">Peptidyl-prolyl cis-trans isomerase plp</fullName>
    </alternativeName>
    <alternativeName>
        <fullName evidence="7">Rotamase plp</fullName>
    </alternativeName>
</protein>
<evidence type="ECO:0000259" key="11">
    <source>
        <dbReference type="PROSITE" id="PS50198"/>
    </source>
</evidence>
<evidence type="ECO:0000256" key="4">
    <source>
        <dbReference type="ARBA" id="ARBA00018370"/>
    </source>
</evidence>
<keyword evidence="10" id="KW-0732">Signal</keyword>
<evidence type="ECO:0000256" key="3">
    <source>
        <dbReference type="ARBA" id="ARBA00013194"/>
    </source>
</evidence>
<dbReference type="EC" id="5.2.1.8" evidence="3"/>
<evidence type="ECO:0000256" key="10">
    <source>
        <dbReference type="SAM" id="SignalP"/>
    </source>
</evidence>
<dbReference type="PANTHER" id="PTHR47245">
    <property type="entry name" value="PEPTIDYLPROLYL ISOMERASE"/>
    <property type="match status" value="1"/>
</dbReference>
<gene>
    <name evidence="12" type="ORF">HEQ75_22790</name>
</gene>
<evidence type="ECO:0000313" key="12">
    <source>
        <dbReference type="EMBL" id="NKC33708.1"/>
    </source>
</evidence>
<dbReference type="InterPro" id="IPR046357">
    <property type="entry name" value="PPIase_dom_sf"/>
</dbReference>
<comment type="similarity">
    <text evidence="2">Belongs to the PpiC/parvulin rotamase family.</text>
</comment>
<evidence type="ECO:0000256" key="5">
    <source>
        <dbReference type="ARBA" id="ARBA00023110"/>
    </source>
</evidence>
<dbReference type="PROSITE" id="PS50198">
    <property type="entry name" value="PPIC_PPIASE_2"/>
    <property type="match status" value="1"/>
</dbReference>
<feature type="signal peptide" evidence="10">
    <location>
        <begin position="1"/>
        <end position="20"/>
    </location>
</feature>
<accession>A0ABX1E9S8</accession>
<comment type="caution">
    <text evidence="12">The sequence shown here is derived from an EMBL/GenBank/DDBJ whole genome shotgun (WGS) entry which is preliminary data.</text>
</comment>
<organism evidence="12 13">
    <name type="scientific">Falsiroseomonas selenitidurans</name>
    <dbReference type="NCBI Taxonomy" id="2716335"/>
    <lineage>
        <taxon>Bacteria</taxon>
        <taxon>Pseudomonadati</taxon>
        <taxon>Pseudomonadota</taxon>
        <taxon>Alphaproteobacteria</taxon>
        <taxon>Acetobacterales</taxon>
        <taxon>Roseomonadaceae</taxon>
        <taxon>Falsiroseomonas</taxon>
    </lineage>
</organism>
<dbReference type="Pfam" id="PF13145">
    <property type="entry name" value="Rotamase_2"/>
    <property type="match status" value="1"/>
</dbReference>
<feature type="chain" id="PRO_5045342584" description="Parvulin-like PPIase" evidence="10">
    <location>
        <begin position="21"/>
        <end position="297"/>
    </location>
</feature>
<dbReference type="Gene3D" id="3.10.50.40">
    <property type="match status" value="1"/>
</dbReference>
<dbReference type="GO" id="GO:0016853">
    <property type="term" value="F:isomerase activity"/>
    <property type="evidence" value="ECO:0007669"/>
    <property type="project" value="UniProtKB-KW"/>
</dbReference>
<keyword evidence="8 12" id="KW-0413">Isomerase</keyword>
<evidence type="ECO:0000313" key="13">
    <source>
        <dbReference type="Proteomes" id="UP000787635"/>
    </source>
</evidence>
<feature type="compositionally biased region" description="Low complexity" evidence="9">
    <location>
        <begin position="278"/>
        <end position="289"/>
    </location>
</feature>
<evidence type="ECO:0000256" key="2">
    <source>
        <dbReference type="ARBA" id="ARBA00007656"/>
    </source>
</evidence>
<dbReference type="RefSeq" id="WP_168034432.1">
    <property type="nucleotide sequence ID" value="NZ_JAAVNE010000052.1"/>
</dbReference>
<evidence type="ECO:0000256" key="7">
    <source>
        <dbReference type="ARBA" id="ARBA00031484"/>
    </source>
</evidence>
<evidence type="ECO:0000256" key="1">
    <source>
        <dbReference type="ARBA" id="ARBA00000971"/>
    </source>
</evidence>
<sequence length="297" mass="32168">MRRPALWLALLMLPGGLALAQAPSPGADPVVARVDGAEIRLSEVQAEAQRLPEELRGMPAPTLFPLLLDQMITQKAITAAARASNLAQDPEVAARLRRAEEETLQQALITRAVAPAMTEEALRARYQQEVAGRTAEEEVRARHILVPTEAEARAALAEARRDGADFAEIARRRSTGPGSREGGDLGFFKRADMIPAFAEAAFAMQPGEISATPVRTQFGWHVIKVEARRAVPPPPFEEARESLRQRAFEEGVNAAVERIRAAARIERFNLDGSPQRAPAPSLLDGAAPPAAAPQPRR</sequence>
<reference evidence="12 13" key="1">
    <citation type="submission" date="2020-03" db="EMBL/GenBank/DDBJ databases">
        <title>Roseomonas selenitidurans sp. nov. isolated from urban soil.</title>
        <authorList>
            <person name="Liu H."/>
        </authorList>
    </citation>
    <scope>NUCLEOTIDE SEQUENCE [LARGE SCALE GENOMIC DNA]</scope>
    <source>
        <strain evidence="12 13">BU-1</strain>
    </source>
</reference>
<dbReference type="SUPFAM" id="SSF109998">
    <property type="entry name" value="Triger factor/SurA peptide-binding domain-like"/>
    <property type="match status" value="1"/>
</dbReference>
<feature type="domain" description="PpiC" evidence="11">
    <location>
        <begin position="136"/>
        <end position="227"/>
    </location>
</feature>
<dbReference type="SUPFAM" id="SSF54534">
    <property type="entry name" value="FKBP-like"/>
    <property type="match status" value="1"/>
</dbReference>
<dbReference type="InterPro" id="IPR000297">
    <property type="entry name" value="PPIase_PpiC"/>
</dbReference>
<dbReference type="InterPro" id="IPR050245">
    <property type="entry name" value="PrsA_foldase"/>
</dbReference>
<dbReference type="PANTHER" id="PTHR47245:SF2">
    <property type="entry name" value="PEPTIDYL-PROLYL CIS-TRANS ISOMERASE HP_0175-RELATED"/>
    <property type="match status" value="1"/>
</dbReference>
<dbReference type="InterPro" id="IPR027304">
    <property type="entry name" value="Trigger_fact/SurA_dom_sf"/>
</dbReference>
<keyword evidence="5 8" id="KW-0697">Rotamase</keyword>
<evidence type="ECO:0000256" key="9">
    <source>
        <dbReference type="SAM" id="MobiDB-lite"/>
    </source>
</evidence>
<evidence type="ECO:0000256" key="6">
    <source>
        <dbReference type="ARBA" id="ARBA00030642"/>
    </source>
</evidence>
<proteinExistence type="inferred from homology"/>
<keyword evidence="13" id="KW-1185">Reference proteome</keyword>